<proteinExistence type="predicted"/>
<dbReference type="OrthoDB" id="9800788at2"/>
<organism evidence="1 2">
    <name type="scientific">Hyphococcus luteus</name>
    <dbReference type="NCBI Taxonomy" id="2058213"/>
    <lineage>
        <taxon>Bacteria</taxon>
        <taxon>Pseudomonadati</taxon>
        <taxon>Pseudomonadota</taxon>
        <taxon>Alphaproteobacteria</taxon>
        <taxon>Parvularculales</taxon>
        <taxon>Parvularculaceae</taxon>
        <taxon>Hyphococcus</taxon>
    </lineage>
</organism>
<gene>
    <name evidence="1" type="ORF">CW354_04725</name>
</gene>
<dbReference type="Proteomes" id="UP000239504">
    <property type="component" value="Unassembled WGS sequence"/>
</dbReference>
<evidence type="ECO:0000313" key="2">
    <source>
        <dbReference type="Proteomes" id="UP000239504"/>
    </source>
</evidence>
<dbReference type="InterPro" id="IPR007948">
    <property type="entry name" value="DUF736"/>
</dbReference>
<name>A0A2S7K9P6_9PROT</name>
<reference evidence="1 2" key="1">
    <citation type="submission" date="2017-12" db="EMBL/GenBank/DDBJ databases">
        <authorList>
            <person name="Hurst M.R.H."/>
        </authorList>
    </citation>
    <scope>NUCLEOTIDE SEQUENCE [LARGE SCALE GENOMIC DNA]</scope>
    <source>
        <strain evidence="1 2">SY-3-19</strain>
    </source>
</reference>
<dbReference type="Pfam" id="PF05284">
    <property type="entry name" value="DUF736"/>
    <property type="match status" value="1"/>
</dbReference>
<accession>A0A2S7K9P6</accession>
<evidence type="ECO:0000313" key="1">
    <source>
        <dbReference type="EMBL" id="PQA89244.1"/>
    </source>
</evidence>
<dbReference type="RefSeq" id="WP_104828881.1">
    <property type="nucleotide sequence ID" value="NZ_PJCH01000003.1"/>
</dbReference>
<evidence type="ECO:0008006" key="3">
    <source>
        <dbReference type="Google" id="ProtNLM"/>
    </source>
</evidence>
<comment type="caution">
    <text evidence="1">The sequence shown here is derived from an EMBL/GenBank/DDBJ whole genome shotgun (WGS) entry which is preliminary data.</text>
</comment>
<protein>
    <recommendedName>
        <fullName evidence="3">DUF736 domain-containing protein</fullName>
    </recommendedName>
</protein>
<keyword evidence="2" id="KW-1185">Reference proteome</keyword>
<dbReference type="AlphaFoldDB" id="A0A2S7K9P6"/>
<sequence>MSTIGYVKQTGDNRFEGVINGLLTWRGKISLQPLSDAVSENAPEMEVVAENGARIGTARYRTSSKSGERYVNIAIKHPQIIGSGARPIFANLGPANDQADPDAYAVIAN</sequence>
<dbReference type="EMBL" id="PJCH01000003">
    <property type="protein sequence ID" value="PQA89244.1"/>
    <property type="molecule type" value="Genomic_DNA"/>
</dbReference>